<dbReference type="EMBL" id="JBBNAG010000002">
    <property type="protein sequence ID" value="KAK9158308.1"/>
    <property type="molecule type" value="Genomic_DNA"/>
</dbReference>
<comment type="caution">
    <text evidence="1">The sequence shown here is derived from an EMBL/GenBank/DDBJ whole genome shotgun (WGS) entry which is preliminary data.</text>
</comment>
<proteinExistence type="predicted"/>
<dbReference type="AlphaFoldDB" id="A0AAP0KT94"/>
<evidence type="ECO:0000313" key="2">
    <source>
        <dbReference type="Proteomes" id="UP001419268"/>
    </source>
</evidence>
<organism evidence="1 2">
    <name type="scientific">Stephania cephalantha</name>
    <dbReference type="NCBI Taxonomy" id="152367"/>
    <lineage>
        <taxon>Eukaryota</taxon>
        <taxon>Viridiplantae</taxon>
        <taxon>Streptophyta</taxon>
        <taxon>Embryophyta</taxon>
        <taxon>Tracheophyta</taxon>
        <taxon>Spermatophyta</taxon>
        <taxon>Magnoliopsida</taxon>
        <taxon>Ranunculales</taxon>
        <taxon>Menispermaceae</taxon>
        <taxon>Menispermoideae</taxon>
        <taxon>Cissampelideae</taxon>
        <taxon>Stephania</taxon>
    </lineage>
</organism>
<keyword evidence="2" id="KW-1185">Reference proteome</keyword>
<protein>
    <submittedName>
        <fullName evidence="1">Uncharacterized protein</fullName>
    </submittedName>
</protein>
<name>A0AAP0KT94_9MAGN</name>
<gene>
    <name evidence="1" type="ORF">Scep_004882</name>
</gene>
<reference evidence="1 2" key="1">
    <citation type="submission" date="2024-01" db="EMBL/GenBank/DDBJ databases">
        <title>Genome assemblies of Stephania.</title>
        <authorList>
            <person name="Yang L."/>
        </authorList>
    </citation>
    <scope>NUCLEOTIDE SEQUENCE [LARGE SCALE GENOMIC DNA]</scope>
    <source>
        <strain evidence="1">JXDWG</strain>
        <tissue evidence="1">Leaf</tissue>
    </source>
</reference>
<evidence type="ECO:0000313" key="1">
    <source>
        <dbReference type="EMBL" id="KAK9158308.1"/>
    </source>
</evidence>
<sequence>MNCRNAIGASYALVYRFKAQGSCDIAFVRLSQSQLHDWLGFELLSAFAIETTSFRGVCWRSCRLPLMPLRPSPSSKLFIAVVYSVPRCRTLDAQGSSLIVQQLSVIDLHYWELLHFKLYGSEKSLPVVEALRPLSGLHSIALSALERLIHPRCHLL</sequence>
<accession>A0AAP0KT94</accession>
<dbReference type="Proteomes" id="UP001419268">
    <property type="component" value="Unassembled WGS sequence"/>
</dbReference>